<evidence type="ECO:0000256" key="1">
    <source>
        <dbReference type="ARBA" id="ARBA00023015"/>
    </source>
</evidence>
<dbReference type="Proteomes" id="UP001597139">
    <property type="component" value="Unassembled WGS sequence"/>
</dbReference>
<gene>
    <name evidence="5" type="ORF">ACFSAU_13735</name>
</gene>
<proteinExistence type="predicted"/>
<organism evidence="5 6">
    <name type="scientific">Halolamina litorea</name>
    <dbReference type="NCBI Taxonomy" id="1515593"/>
    <lineage>
        <taxon>Archaea</taxon>
        <taxon>Methanobacteriati</taxon>
        <taxon>Methanobacteriota</taxon>
        <taxon>Stenosarchaea group</taxon>
        <taxon>Halobacteria</taxon>
        <taxon>Halobacteriales</taxon>
        <taxon>Haloferacaceae</taxon>
    </lineage>
</organism>
<evidence type="ECO:0000259" key="4">
    <source>
        <dbReference type="Pfam" id="PF15915"/>
    </source>
</evidence>
<feature type="domain" description="HTH bat-type" evidence="3">
    <location>
        <begin position="129"/>
        <end position="180"/>
    </location>
</feature>
<feature type="domain" description="Bacterioopsin transcriptional activator GAF and HTH associated" evidence="4">
    <location>
        <begin position="2"/>
        <end position="119"/>
    </location>
</feature>
<keyword evidence="2" id="KW-0804">Transcription</keyword>
<dbReference type="Pfam" id="PF04967">
    <property type="entry name" value="HTH_10"/>
    <property type="match status" value="1"/>
</dbReference>
<accession>A0ABD6BTX9</accession>
<dbReference type="PANTHER" id="PTHR34236:SF1">
    <property type="entry name" value="DIMETHYL SULFOXIDE REDUCTASE TRANSCRIPTIONAL ACTIVATOR"/>
    <property type="match status" value="1"/>
</dbReference>
<dbReference type="Pfam" id="PF15915">
    <property type="entry name" value="BAT"/>
    <property type="match status" value="1"/>
</dbReference>
<reference evidence="5 6" key="1">
    <citation type="journal article" date="2019" name="Int. J. Syst. Evol. Microbiol.">
        <title>The Global Catalogue of Microorganisms (GCM) 10K type strain sequencing project: providing services to taxonomists for standard genome sequencing and annotation.</title>
        <authorList>
            <consortium name="The Broad Institute Genomics Platform"/>
            <consortium name="The Broad Institute Genome Sequencing Center for Infectious Disease"/>
            <person name="Wu L."/>
            <person name="Ma J."/>
        </authorList>
    </citation>
    <scope>NUCLEOTIDE SEQUENCE [LARGE SCALE GENOMIC DNA]</scope>
    <source>
        <strain evidence="5 6">CGMCC 1.12859</strain>
    </source>
</reference>
<evidence type="ECO:0000259" key="3">
    <source>
        <dbReference type="Pfam" id="PF04967"/>
    </source>
</evidence>
<comment type="caution">
    <text evidence="5">The sequence shown here is derived from an EMBL/GenBank/DDBJ whole genome shotgun (WGS) entry which is preliminary data.</text>
</comment>
<keyword evidence="6" id="KW-1185">Reference proteome</keyword>
<name>A0ABD6BTX9_9EURY</name>
<evidence type="ECO:0000313" key="5">
    <source>
        <dbReference type="EMBL" id="MFD1568551.1"/>
    </source>
</evidence>
<dbReference type="PANTHER" id="PTHR34236">
    <property type="entry name" value="DIMETHYL SULFOXIDE REDUCTASE TRANSCRIPTIONAL ACTIVATOR"/>
    <property type="match status" value="1"/>
</dbReference>
<dbReference type="InterPro" id="IPR007050">
    <property type="entry name" value="HTH_bacterioopsin"/>
</dbReference>
<evidence type="ECO:0000256" key="2">
    <source>
        <dbReference type="ARBA" id="ARBA00023163"/>
    </source>
</evidence>
<dbReference type="InterPro" id="IPR031803">
    <property type="entry name" value="BAT_GAF/HTH-assoc"/>
</dbReference>
<dbReference type="EMBL" id="JBHUCZ010000012">
    <property type="protein sequence ID" value="MFD1568551.1"/>
    <property type="molecule type" value="Genomic_DNA"/>
</dbReference>
<evidence type="ECO:0000313" key="6">
    <source>
        <dbReference type="Proteomes" id="UP001597139"/>
    </source>
</evidence>
<keyword evidence="1" id="KW-0805">Transcription regulation</keyword>
<dbReference type="AlphaFoldDB" id="A0ABD6BTX9"/>
<sequence length="187" mass="20472">MELERVVPLNGRVMPYLWVTGVDTDEGLRRLRADPDVVESRALAEGRDGLLAGIDWHDSHPLLDALSGAGATCLRGVGGPEGWQFSLRFPTRDCLATCYRECSEDGVDLTVDRIHATSWSAEGGHDTVLTDVQRETLTTALERGYFSVPRSTTLQDLATEFDVSDTAISQRIRRGVARLLAAELSEG</sequence>
<dbReference type="RefSeq" id="WP_267648049.1">
    <property type="nucleotide sequence ID" value="NZ_JANHGR010000003.1"/>
</dbReference>
<protein>
    <submittedName>
        <fullName evidence="5">Helix-turn-helix domain-containing protein</fullName>
    </submittedName>
</protein>